<name>A0ABW0ZQT5_9ACTN</name>
<evidence type="ECO:0000313" key="2">
    <source>
        <dbReference type="Proteomes" id="UP001596072"/>
    </source>
</evidence>
<reference evidence="2" key="1">
    <citation type="journal article" date="2019" name="Int. J. Syst. Evol. Microbiol.">
        <title>The Global Catalogue of Microorganisms (GCM) 10K type strain sequencing project: providing services to taxonomists for standard genome sequencing and annotation.</title>
        <authorList>
            <consortium name="The Broad Institute Genomics Platform"/>
            <consortium name="The Broad Institute Genome Sequencing Center for Infectious Disease"/>
            <person name="Wu L."/>
            <person name="Ma J."/>
        </authorList>
    </citation>
    <scope>NUCLEOTIDE SEQUENCE [LARGE SCALE GENOMIC DNA]</scope>
    <source>
        <strain evidence="2">YIM 94188</strain>
    </source>
</reference>
<comment type="caution">
    <text evidence="1">The sequence shown here is derived from an EMBL/GenBank/DDBJ whole genome shotgun (WGS) entry which is preliminary data.</text>
</comment>
<proteinExistence type="predicted"/>
<dbReference type="EMBL" id="JBHSNS010000011">
    <property type="protein sequence ID" value="MFC5730945.1"/>
    <property type="molecule type" value="Genomic_DNA"/>
</dbReference>
<accession>A0ABW0ZQT5</accession>
<gene>
    <name evidence="1" type="ORF">ACFPQB_18635</name>
</gene>
<evidence type="ECO:0000313" key="1">
    <source>
        <dbReference type="EMBL" id="MFC5730945.1"/>
    </source>
</evidence>
<keyword evidence="2" id="KW-1185">Reference proteome</keyword>
<sequence>MLEVKPEAMLEIMLEAMLEHCSCNAPTMPIPDPDQFAGASNLTYRQPL</sequence>
<dbReference type="Proteomes" id="UP001596072">
    <property type="component" value="Unassembled WGS sequence"/>
</dbReference>
<protein>
    <submittedName>
        <fullName evidence="1">Uncharacterized protein</fullName>
    </submittedName>
</protein>
<dbReference type="RefSeq" id="WP_168798108.1">
    <property type="nucleotide sequence ID" value="NZ_JBHSNS010000011.1"/>
</dbReference>
<organism evidence="1 2">
    <name type="scientific">Nocardioides vastitatis</name>
    <dbReference type="NCBI Taxonomy" id="2568655"/>
    <lineage>
        <taxon>Bacteria</taxon>
        <taxon>Bacillati</taxon>
        <taxon>Actinomycetota</taxon>
        <taxon>Actinomycetes</taxon>
        <taxon>Propionibacteriales</taxon>
        <taxon>Nocardioidaceae</taxon>
        <taxon>Nocardioides</taxon>
    </lineage>
</organism>